<reference evidence="3" key="1">
    <citation type="submission" date="2022-11" db="UniProtKB">
        <authorList>
            <consortium name="WormBaseParasite"/>
        </authorList>
    </citation>
    <scope>IDENTIFICATION</scope>
</reference>
<feature type="region of interest" description="Disordered" evidence="1">
    <location>
        <begin position="70"/>
        <end position="92"/>
    </location>
</feature>
<evidence type="ECO:0000256" key="1">
    <source>
        <dbReference type="SAM" id="MobiDB-lite"/>
    </source>
</evidence>
<dbReference type="Proteomes" id="UP000887565">
    <property type="component" value="Unplaced"/>
</dbReference>
<dbReference type="AlphaFoldDB" id="A0A915KIW6"/>
<name>A0A915KIW6_ROMCU</name>
<evidence type="ECO:0000313" key="3">
    <source>
        <dbReference type="WBParaSite" id="nRc.2.0.1.t38350-RA"/>
    </source>
</evidence>
<keyword evidence="2" id="KW-1185">Reference proteome</keyword>
<organism evidence="2 3">
    <name type="scientific">Romanomermis culicivorax</name>
    <name type="common">Nematode worm</name>
    <dbReference type="NCBI Taxonomy" id="13658"/>
    <lineage>
        <taxon>Eukaryota</taxon>
        <taxon>Metazoa</taxon>
        <taxon>Ecdysozoa</taxon>
        <taxon>Nematoda</taxon>
        <taxon>Enoplea</taxon>
        <taxon>Dorylaimia</taxon>
        <taxon>Mermithida</taxon>
        <taxon>Mermithoidea</taxon>
        <taxon>Mermithidae</taxon>
        <taxon>Romanomermis</taxon>
    </lineage>
</organism>
<evidence type="ECO:0000313" key="2">
    <source>
        <dbReference type="Proteomes" id="UP000887565"/>
    </source>
</evidence>
<dbReference type="WBParaSite" id="nRc.2.0.1.t38350-RA">
    <property type="protein sequence ID" value="nRc.2.0.1.t38350-RA"/>
    <property type="gene ID" value="nRc.2.0.1.g38350"/>
</dbReference>
<accession>A0A915KIW6</accession>
<sequence>MQDKPKRPILFSKPMLASFKRDKNTLRSNELKSISNEIFRSQTNDNHTLAAKTKQATLYATFTFSAEKTPAKRYNRRTRKKEENPPPSAPFSLYLSKTNSFSGLAREEEKMIGQNMVMAIKRLMKQLQQFKPNIERLHRKTSEMSVFHPIYSNFER</sequence>
<proteinExistence type="predicted"/>
<protein>
    <submittedName>
        <fullName evidence="3">Uncharacterized protein</fullName>
    </submittedName>
</protein>